<proteinExistence type="predicted"/>
<dbReference type="AlphaFoldDB" id="A0A2S9YUL1"/>
<evidence type="ECO:0000256" key="1">
    <source>
        <dbReference type="ARBA" id="ARBA00022729"/>
    </source>
</evidence>
<protein>
    <submittedName>
        <fullName evidence="3">FG-GAP repeat protein</fullName>
    </submittedName>
</protein>
<dbReference type="PANTHER" id="PTHR46580">
    <property type="entry name" value="SENSOR KINASE-RELATED"/>
    <property type="match status" value="1"/>
</dbReference>
<dbReference type="EMBL" id="PVNL01000036">
    <property type="protein sequence ID" value="PRQ08722.1"/>
    <property type="molecule type" value="Genomic_DNA"/>
</dbReference>
<dbReference type="Pfam" id="PF13517">
    <property type="entry name" value="FG-GAP_3"/>
    <property type="match status" value="1"/>
</dbReference>
<dbReference type="PROSITE" id="PS51257">
    <property type="entry name" value="PROKAR_LIPOPROTEIN"/>
    <property type="match status" value="1"/>
</dbReference>
<organism evidence="3 4">
    <name type="scientific">Enhygromyxa salina</name>
    <dbReference type="NCBI Taxonomy" id="215803"/>
    <lineage>
        <taxon>Bacteria</taxon>
        <taxon>Pseudomonadati</taxon>
        <taxon>Myxococcota</taxon>
        <taxon>Polyangia</taxon>
        <taxon>Nannocystales</taxon>
        <taxon>Nannocystaceae</taxon>
        <taxon>Enhygromyxa</taxon>
    </lineage>
</organism>
<reference evidence="3 4" key="1">
    <citation type="submission" date="2018-03" db="EMBL/GenBank/DDBJ databases">
        <title>Draft Genome Sequences of the Obligatory Marine Myxobacteria Enhygromyxa salina SWB007.</title>
        <authorList>
            <person name="Poehlein A."/>
            <person name="Moghaddam J.A."/>
            <person name="Harms H."/>
            <person name="Alanjari M."/>
            <person name="Koenig G.M."/>
            <person name="Daniel R."/>
            <person name="Schaeberle T.F."/>
        </authorList>
    </citation>
    <scope>NUCLEOTIDE SEQUENCE [LARGE SCALE GENOMIC DNA]</scope>
    <source>
        <strain evidence="3 4">SWB007</strain>
    </source>
</reference>
<name>A0A2S9YUL1_9BACT</name>
<dbReference type="Gene3D" id="2.130.10.130">
    <property type="entry name" value="Integrin alpha, N-terminal"/>
    <property type="match status" value="1"/>
</dbReference>
<evidence type="ECO:0000256" key="2">
    <source>
        <dbReference type="SAM" id="MobiDB-lite"/>
    </source>
</evidence>
<dbReference type="OrthoDB" id="877328at2"/>
<dbReference type="RefSeq" id="WP_106088576.1">
    <property type="nucleotide sequence ID" value="NZ_PVNL01000036.1"/>
</dbReference>
<dbReference type="PANTHER" id="PTHR46580:SF4">
    <property type="entry name" value="ATP_GTP-BINDING PROTEIN"/>
    <property type="match status" value="1"/>
</dbReference>
<evidence type="ECO:0000313" key="3">
    <source>
        <dbReference type="EMBL" id="PRQ08722.1"/>
    </source>
</evidence>
<accession>A0A2S9YUL1</accession>
<evidence type="ECO:0000313" key="4">
    <source>
        <dbReference type="Proteomes" id="UP000238823"/>
    </source>
</evidence>
<dbReference type="SUPFAM" id="SSF69318">
    <property type="entry name" value="Integrin alpha N-terminal domain"/>
    <property type="match status" value="1"/>
</dbReference>
<comment type="caution">
    <text evidence="3">The sequence shown here is derived from an EMBL/GenBank/DDBJ whole genome shotgun (WGS) entry which is preliminary data.</text>
</comment>
<gene>
    <name evidence="3" type="ORF">ENSA7_15400</name>
</gene>
<dbReference type="Proteomes" id="UP000238823">
    <property type="component" value="Unassembled WGS sequence"/>
</dbReference>
<keyword evidence="1" id="KW-0732">Signal</keyword>
<sequence>MSRFVVSGVWFSSLLLIGCTSHHERDAPRAAVAAPDPARELDPSLISPSLPTEPEVPEAWTDLGRTTSLKYKPLTGAIGDVTGDGQADVVVIAYLVGNATGLVVLTGAGDGSFSEGTPLELEGEFGGSGVGLADFDSDGDLDALILDAGGKPAYRVANNLGSGRFELGSAHVIPGRDGGELRHAAIADLDADGDLDAVVPLWDSLRILEGDGNRNFTAGRRLSSARDPFDVALADLDADGDLDLVTATGAGFPVSADNYDTAGASLWLYRGDGGGFAKPEGISVAAISRVEIADLDGDGELEVVATGSAGITIVEDPLGVRETQLLSVASDGPLLIADLTGTLAPDLATCSYIQGQVHILSGYPNSSKSSLGAGDYVTAMFAADVARNEGRHDLVLLNAGPPPQPYAAGSPSIEVRFTDDL</sequence>
<dbReference type="InterPro" id="IPR028994">
    <property type="entry name" value="Integrin_alpha_N"/>
</dbReference>
<feature type="region of interest" description="Disordered" evidence="2">
    <location>
        <begin position="28"/>
        <end position="57"/>
    </location>
</feature>
<dbReference type="InterPro" id="IPR013517">
    <property type="entry name" value="FG-GAP"/>
</dbReference>